<keyword evidence="1" id="KW-0812">Transmembrane</keyword>
<keyword evidence="1" id="KW-0472">Membrane</keyword>
<feature type="transmembrane region" description="Helical" evidence="1">
    <location>
        <begin position="106"/>
        <end position="132"/>
    </location>
</feature>
<feature type="transmembrane region" description="Helical" evidence="1">
    <location>
        <begin position="12"/>
        <end position="32"/>
    </location>
</feature>
<keyword evidence="1" id="KW-1133">Transmembrane helix</keyword>
<dbReference type="Proteomes" id="UP000095517">
    <property type="component" value="Unassembled WGS sequence"/>
</dbReference>
<sequence length="266" mass="30272">MKQSIYSFKQLLSGGLLCCAILLAAYIFQAFFPEMYVDAFSSSIHLLMWLTLFVGALLWTFRVKGERIGISEVIDWQFIAAFVLITADQIYIIMPKEIHLDIAPVLSGYTIPVLVVVGVMVAGTIKVSIALYQKLADERRQTILQAQKIQQLMDDPPTEQKGVSFLRMLIENRSIAQLSVKDYLLLVEGCHLIDPDLFAWLRRQGCQLTPRDIVLCVLIRMCKTKGEILSIFCISDGTYRTMKSRVRKRLGIGEEDLEDFLQNELK</sequence>
<proteinExistence type="predicted"/>
<name>A0A174I8M9_9BACE</name>
<gene>
    <name evidence="2" type="ORF">ERS852397_02876</name>
</gene>
<feature type="transmembrane region" description="Helical" evidence="1">
    <location>
        <begin position="44"/>
        <end position="61"/>
    </location>
</feature>
<evidence type="ECO:0000313" key="3">
    <source>
        <dbReference type="Proteomes" id="UP000095517"/>
    </source>
</evidence>
<evidence type="ECO:0000256" key="1">
    <source>
        <dbReference type="SAM" id="Phobius"/>
    </source>
</evidence>
<dbReference type="EMBL" id="CYZH01000017">
    <property type="protein sequence ID" value="CUO81987.1"/>
    <property type="molecule type" value="Genomic_DNA"/>
</dbReference>
<protein>
    <recommendedName>
        <fullName evidence="4">HTH luxR-type domain-containing protein</fullName>
    </recommendedName>
</protein>
<feature type="transmembrane region" description="Helical" evidence="1">
    <location>
        <begin position="73"/>
        <end position="94"/>
    </location>
</feature>
<organism evidence="2 3">
    <name type="scientific">Bacteroides finegoldii</name>
    <dbReference type="NCBI Taxonomy" id="338188"/>
    <lineage>
        <taxon>Bacteria</taxon>
        <taxon>Pseudomonadati</taxon>
        <taxon>Bacteroidota</taxon>
        <taxon>Bacteroidia</taxon>
        <taxon>Bacteroidales</taxon>
        <taxon>Bacteroidaceae</taxon>
        <taxon>Bacteroides</taxon>
    </lineage>
</organism>
<accession>A0A174I8M9</accession>
<dbReference type="AlphaFoldDB" id="A0A174I8M9"/>
<evidence type="ECO:0000313" key="2">
    <source>
        <dbReference type="EMBL" id="CUO81987.1"/>
    </source>
</evidence>
<reference evidence="2 3" key="1">
    <citation type="submission" date="2015-09" db="EMBL/GenBank/DDBJ databases">
        <authorList>
            <consortium name="Pathogen Informatics"/>
        </authorList>
    </citation>
    <scope>NUCLEOTIDE SEQUENCE [LARGE SCALE GENOMIC DNA]</scope>
    <source>
        <strain evidence="2 3">2789STDY5608840</strain>
    </source>
</reference>
<evidence type="ECO:0008006" key="4">
    <source>
        <dbReference type="Google" id="ProtNLM"/>
    </source>
</evidence>